<keyword evidence="5 6" id="KW-0968">Cytoplasmic vesicle</keyword>
<dbReference type="GO" id="GO:0006886">
    <property type="term" value="P:intracellular protein transport"/>
    <property type="evidence" value="ECO:0007669"/>
    <property type="project" value="InterPro"/>
</dbReference>
<gene>
    <name evidence="8" type="ORF">GWI33_001051</name>
</gene>
<dbReference type="PANTHER" id="PTHR10639">
    <property type="entry name" value="CLATHRIN LIGHT CHAIN"/>
    <property type="match status" value="1"/>
</dbReference>
<comment type="similarity">
    <text evidence="2 6">Belongs to the clathrin light chain family.</text>
</comment>
<dbReference type="OrthoDB" id="5512at2759"/>
<dbReference type="InterPro" id="IPR000996">
    <property type="entry name" value="Clathrin_L-chain"/>
</dbReference>
<dbReference type="GO" id="GO:0030132">
    <property type="term" value="C:clathrin coat of coated pit"/>
    <property type="evidence" value="ECO:0007669"/>
    <property type="project" value="InterPro"/>
</dbReference>
<keyword evidence="4 6" id="KW-0168">Coated pit</keyword>
<keyword evidence="3 6" id="KW-0472">Membrane</keyword>
<dbReference type="GO" id="GO:0032050">
    <property type="term" value="F:clathrin heavy chain binding"/>
    <property type="evidence" value="ECO:0007669"/>
    <property type="project" value="TreeGrafter"/>
</dbReference>
<dbReference type="PANTHER" id="PTHR10639:SF7">
    <property type="entry name" value="CLATHRIN LIGHT CHAIN"/>
    <property type="match status" value="1"/>
</dbReference>
<dbReference type="GO" id="GO:0072583">
    <property type="term" value="P:clathrin-dependent endocytosis"/>
    <property type="evidence" value="ECO:0007669"/>
    <property type="project" value="TreeGrafter"/>
</dbReference>
<evidence type="ECO:0000256" key="6">
    <source>
        <dbReference type="RuleBase" id="RU363137"/>
    </source>
</evidence>
<comment type="subcellular location">
    <subcellularLocation>
        <location evidence="1 6">Cytoplasmic vesicle membrane</location>
        <topology evidence="1 6">Peripheral membrane protein</topology>
        <orientation evidence="1 6">Cytoplasmic side</orientation>
    </subcellularLocation>
    <subcellularLocation>
        <location evidence="6">Membrane</location>
        <location evidence="6">Coated pit</location>
        <topology evidence="6">Peripheral membrane protein</topology>
        <orientation evidence="6">Cytoplasmic side</orientation>
    </subcellularLocation>
    <text evidence="6">Cytoplasmic face of coated pits and vesicles.</text>
</comment>
<accession>A0A834IQS9</accession>
<dbReference type="GO" id="GO:0030130">
    <property type="term" value="C:clathrin coat of trans-Golgi network vesicle"/>
    <property type="evidence" value="ECO:0007669"/>
    <property type="project" value="InterPro"/>
</dbReference>
<protein>
    <recommendedName>
        <fullName evidence="6">Clathrin light chain</fullName>
    </recommendedName>
</protein>
<feature type="coiled-coil region" evidence="7">
    <location>
        <begin position="122"/>
        <end position="175"/>
    </location>
</feature>
<evidence type="ECO:0000313" key="8">
    <source>
        <dbReference type="EMBL" id="KAF7283282.1"/>
    </source>
</evidence>
<comment type="function">
    <text evidence="6">Clathrin is the major protein of the polyhedral coat of coated pits and vesicles.</text>
</comment>
<evidence type="ECO:0000313" key="9">
    <source>
        <dbReference type="Proteomes" id="UP000625711"/>
    </source>
</evidence>
<dbReference type="AlphaFoldDB" id="A0A834IQS9"/>
<dbReference type="GO" id="GO:0030672">
    <property type="term" value="C:synaptic vesicle membrane"/>
    <property type="evidence" value="ECO:0007669"/>
    <property type="project" value="TreeGrafter"/>
</dbReference>
<evidence type="ECO:0000256" key="1">
    <source>
        <dbReference type="ARBA" id="ARBA00004180"/>
    </source>
</evidence>
<evidence type="ECO:0000256" key="5">
    <source>
        <dbReference type="ARBA" id="ARBA00023329"/>
    </source>
</evidence>
<sequence length="235" mass="26685">MSGFGDNFEQAEIDPAAEFLAREQNELAGLEDEVKPAAATVISSTLTNGDEPTNSAGSFEMIENLSQDTIKQDNDIDIKKGSSNDVFGVDSLQEFQDFGTKISPPISLIMHREEPEKIRIWREEQAKRLEEKDKEEEQKKLELRENAKRELEEWYKNHAEAIAKTKAANRNAEKQFVAEDDEIEPGTEWERIAKLCDFSAKTKPGSKDVSRMRSIILQMKQNPVQIKNKTPLLTT</sequence>
<evidence type="ECO:0000256" key="3">
    <source>
        <dbReference type="ARBA" id="ARBA00023136"/>
    </source>
</evidence>
<evidence type="ECO:0000256" key="4">
    <source>
        <dbReference type="ARBA" id="ARBA00023176"/>
    </source>
</evidence>
<dbReference type="GO" id="GO:0005198">
    <property type="term" value="F:structural molecule activity"/>
    <property type="evidence" value="ECO:0007669"/>
    <property type="project" value="InterPro"/>
</dbReference>
<comment type="caution">
    <text evidence="8">The sequence shown here is derived from an EMBL/GenBank/DDBJ whole genome shotgun (WGS) entry which is preliminary data.</text>
</comment>
<dbReference type="Proteomes" id="UP000625711">
    <property type="component" value="Unassembled WGS sequence"/>
</dbReference>
<evidence type="ECO:0000256" key="2">
    <source>
        <dbReference type="ARBA" id="ARBA00005263"/>
    </source>
</evidence>
<keyword evidence="7" id="KW-0175">Coiled coil</keyword>
<organism evidence="8 9">
    <name type="scientific">Rhynchophorus ferrugineus</name>
    <name type="common">Red palm weevil</name>
    <name type="synonym">Curculio ferrugineus</name>
    <dbReference type="NCBI Taxonomy" id="354439"/>
    <lineage>
        <taxon>Eukaryota</taxon>
        <taxon>Metazoa</taxon>
        <taxon>Ecdysozoa</taxon>
        <taxon>Arthropoda</taxon>
        <taxon>Hexapoda</taxon>
        <taxon>Insecta</taxon>
        <taxon>Pterygota</taxon>
        <taxon>Neoptera</taxon>
        <taxon>Endopterygota</taxon>
        <taxon>Coleoptera</taxon>
        <taxon>Polyphaga</taxon>
        <taxon>Cucujiformia</taxon>
        <taxon>Curculionidae</taxon>
        <taxon>Dryophthorinae</taxon>
        <taxon>Rhynchophorus</taxon>
    </lineage>
</organism>
<name>A0A834IQS9_RHYFE</name>
<dbReference type="EMBL" id="JAACXV010000124">
    <property type="protein sequence ID" value="KAF7283282.1"/>
    <property type="molecule type" value="Genomic_DNA"/>
</dbReference>
<evidence type="ECO:0000256" key="7">
    <source>
        <dbReference type="SAM" id="Coils"/>
    </source>
</evidence>
<keyword evidence="9" id="KW-1185">Reference proteome</keyword>
<dbReference type="Pfam" id="PF01086">
    <property type="entry name" value="Clathrin_lg_ch"/>
    <property type="match status" value="1"/>
</dbReference>
<dbReference type="GO" id="GO:0099631">
    <property type="term" value="C:postsynaptic endocytic zone cytoplasmic component"/>
    <property type="evidence" value="ECO:0007669"/>
    <property type="project" value="TreeGrafter"/>
</dbReference>
<proteinExistence type="inferred from homology"/>
<reference evidence="8" key="1">
    <citation type="submission" date="2020-08" db="EMBL/GenBank/DDBJ databases">
        <title>Genome sequencing and assembly of the red palm weevil Rhynchophorus ferrugineus.</title>
        <authorList>
            <person name="Dias G.B."/>
            <person name="Bergman C.M."/>
            <person name="Manee M."/>
        </authorList>
    </citation>
    <scope>NUCLEOTIDE SEQUENCE</scope>
    <source>
        <strain evidence="8">AA-2017</strain>
        <tissue evidence="8">Whole larva</tissue>
    </source>
</reference>